<evidence type="ECO:0000313" key="6">
    <source>
        <dbReference type="Proteomes" id="UP000014140"/>
    </source>
</evidence>
<proteinExistence type="predicted"/>
<dbReference type="PANTHER" id="PTHR43193:SF2">
    <property type="entry name" value="POLYFERREDOXIN PROTEIN FWDF"/>
    <property type="match status" value="1"/>
</dbReference>
<accession>S0GUP6</accession>
<evidence type="ECO:0000259" key="4">
    <source>
        <dbReference type="PROSITE" id="PS51379"/>
    </source>
</evidence>
<dbReference type="InterPro" id="IPR007525">
    <property type="entry name" value="FrhB_FdhB_C"/>
</dbReference>
<dbReference type="PROSITE" id="PS51379">
    <property type="entry name" value="4FE4S_FER_2"/>
    <property type="match status" value="2"/>
</dbReference>
<dbReference type="GO" id="GO:0051536">
    <property type="term" value="F:iron-sulfur cluster binding"/>
    <property type="evidence" value="ECO:0007669"/>
    <property type="project" value="UniProtKB-KW"/>
</dbReference>
<dbReference type="Gene3D" id="3.30.70.20">
    <property type="match status" value="1"/>
</dbReference>
<evidence type="ECO:0000256" key="1">
    <source>
        <dbReference type="ARBA" id="ARBA00022723"/>
    </source>
</evidence>
<keyword evidence="3" id="KW-0411">Iron-sulfur</keyword>
<evidence type="ECO:0000256" key="2">
    <source>
        <dbReference type="ARBA" id="ARBA00023004"/>
    </source>
</evidence>
<gene>
    <name evidence="5" type="ORF">C803_01196</name>
</gene>
<dbReference type="EMBL" id="ASSQ01000005">
    <property type="protein sequence ID" value="EOS19033.1"/>
    <property type="molecule type" value="Genomic_DNA"/>
</dbReference>
<dbReference type="Proteomes" id="UP000014140">
    <property type="component" value="Unassembled WGS sequence"/>
</dbReference>
<reference evidence="5 6" key="1">
    <citation type="submission" date="2013-04" db="EMBL/GenBank/DDBJ databases">
        <title>The Genome Sequence of Parabacteroides goldsteinii dnLKV18.</title>
        <authorList>
            <consortium name="The Broad Institute Genomics Platform"/>
            <consortium name="The Broad Institute Genome Sequencing Center for Infectious Disease"/>
            <person name="Earl A."/>
            <person name="Xavier R."/>
            <person name="Kuhn K."/>
            <person name="Stappenbeck T."/>
            <person name="Walker B."/>
            <person name="Young S."/>
            <person name="Zeng Q."/>
            <person name="Gargeya S."/>
            <person name="Fitzgerald M."/>
            <person name="Haas B."/>
            <person name="Abouelleil A."/>
            <person name="Allen A.W."/>
            <person name="Alvarado L."/>
            <person name="Arachchi H.M."/>
            <person name="Berlin A.M."/>
            <person name="Chapman S.B."/>
            <person name="Gainer-Dewar J."/>
            <person name="Goldberg J."/>
            <person name="Griggs A."/>
            <person name="Gujja S."/>
            <person name="Hansen M."/>
            <person name="Howarth C."/>
            <person name="Imamovic A."/>
            <person name="Ireland A."/>
            <person name="Larimer J."/>
            <person name="McCowan C."/>
            <person name="Murphy C."/>
            <person name="Pearson M."/>
            <person name="Poon T.W."/>
            <person name="Priest M."/>
            <person name="Roberts A."/>
            <person name="Saif S."/>
            <person name="Shea T."/>
            <person name="Sisk P."/>
            <person name="Sykes S."/>
            <person name="Wortman J."/>
            <person name="Nusbaum C."/>
            <person name="Birren B."/>
        </authorList>
    </citation>
    <scope>NUCLEOTIDE SEQUENCE [LARGE SCALE GENOMIC DNA]</scope>
    <source>
        <strain evidence="6">dnLKV18</strain>
    </source>
</reference>
<dbReference type="PROSITE" id="PS00198">
    <property type="entry name" value="4FE4S_FER_1"/>
    <property type="match status" value="1"/>
</dbReference>
<dbReference type="SUPFAM" id="SSF54862">
    <property type="entry name" value="4Fe-4S ferredoxins"/>
    <property type="match status" value="1"/>
</dbReference>
<protein>
    <recommendedName>
        <fullName evidence="4">4Fe-4S ferredoxin-type domain-containing protein</fullName>
    </recommendedName>
</protein>
<dbReference type="PATRIC" id="fig|1235789.3.peg.1209"/>
<comment type="caution">
    <text evidence="5">The sequence shown here is derived from an EMBL/GenBank/DDBJ whole genome shotgun (WGS) entry which is preliminary data.</text>
</comment>
<sequence length="392" mass="45022">MIQIRSPKECCGCTACAEICRHGAISMIPDTYGFPYPILDQSKCVDCGMCDKVCPILNKLRPRYPLASYAFMHKDQSIRKKSSTAGAFVALSENILSKGGVVFGCAFDTDWSVKHIYIENKDELAQLVGSKYLQSRIEGSFKDCRSFLKEGRYVLFSGTPCQIAGLKNYLGKDYDTLLCVDLICHGVPAPRIWQKYLRYREQKKSHEVGRELFVNSVNFRDKSKGWAAYSLSLSFADKSGHTYKVPSLCWNEDPYMLSFIRHLNMRPSCFHCRFRNQRSRSDITIGDYWGYAEAYPEVIDDKIGVNALIVNTEKGRLCLNEIDFDGFESSYENIVKGNPQLMRSHWTHVNQGKFLQQVYTRDFKELVMDCLKLSLFQKIISKTCTLYMLYIR</sequence>
<dbReference type="HOGENOM" id="CLU_037958_1_0_10"/>
<keyword evidence="1" id="KW-0479">Metal-binding</keyword>
<dbReference type="InterPro" id="IPR017900">
    <property type="entry name" value="4Fe4S_Fe_S_CS"/>
</dbReference>
<evidence type="ECO:0000256" key="3">
    <source>
        <dbReference type="ARBA" id="ARBA00023014"/>
    </source>
</evidence>
<dbReference type="InterPro" id="IPR052977">
    <property type="entry name" value="Polyferredoxin-like_ET"/>
</dbReference>
<feature type="domain" description="4Fe-4S ferredoxin-type" evidence="4">
    <location>
        <begin position="1"/>
        <end position="30"/>
    </location>
</feature>
<organism evidence="5 6">
    <name type="scientific">Parabacteroides goldsteinii dnLKV18</name>
    <dbReference type="NCBI Taxonomy" id="1235789"/>
    <lineage>
        <taxon>Bacteria</taxon>
        <taxon>Pseudomonadati</taxon>
        <taxon>Bacteroidota</taxon>
        <taxon>Bacteroidia</taxon>
        <taxon>Bacteroidales</taxon>
        <taxon>Tannerellaceae</taxon>
        <taxon>Parabacteroides</taxon>
    </lineage>
</organism>
<keyword evidence="6" id="KW-1185">Reference proteome</keyword>
<feature type="domain" description="4Fe-4S ferredoxin-type" evidence="4">
    <location>
        <begin position="35"/>
        <end position="65"/>
    </location>
</feature>
<keyword evidence="2" id="KW-0408">Iron</keyword>
<dbReference type="GO" id="GO:0046872">
    <property type="term" value="F:metal ion binding"/>
    <property type="evidence" value="ECO:0007669"/>
    <property type="project" value="UniProtKB-KW"/>
</dbReference>
<evidence type="ECO:0000313" key="5">
    <source>
        <dbReference type="EMBL" id="EOS19033.1"/>
    </source>
</evidence>
<dbReference type="Pfam" id="PF04432">
    <property type="entry name" value="FrhB_FdhB_C"/>
    <property type="match status" value="1"/>
</dbReference>
<dbReference type="InterPro" id="IPR017896">
    <property type="entry name" value="4Fe4S_Fe-S-bd"/>
</dbReference>
<dbReference type="Pfam" id="PF12838">
    <property type="entry name" value="Fer4_7"/>
    <property type="match status" value="1"/>
</dbReference>
<dbReference type="AlphaFoldDB" id="S0GUP6"/>
<name>S0GUP6_9BACT</name>
<dbReference type="PANTHER" id="PTHR43193">
    <property type="match status" value="1"/>
</dbReference>